<dbReference type="AlphaFoldDB" id="A0A4P7SP18"/>
<evidence type="ECO:0000313" key="2">
    <source>
        <dbReference type="Proteomes" id="UP000296469"/>
    </source>
</evidence>
<dbReference type="RefSeq" id="WP_135973306.1">
    <property type="nucleotide sequence ID" value="NZ_CP039291.1"/>
</dbReference>
<reference evidence="1 2" key="1">
    <citation type="submission" date="2019-04" db="EMBL/GenBank/DDBJ databases">
        <title>Isolation and identification of Cellulomonas shaoxiangyii sp. Nov. isolated from feces of the Tibetan antelopes (Pantholops hodgsonii) in the Qinghai-Tibet plateau of China.</title>
        <authorList>
            <person name="Tian Z."/>
        </authorList>
    </citation>
    <scope>NUCLEOTIDE SEQUENCE [LARGE SCALE GENOMIC DNA]</scope>
    <source>
        <strain evidence="1 2">Z28</strain>
    </source>
</reference>
<keyword evidence="2" id="KW-1185">Reference proteome</keyword>
<protein>
    <recommendedName>
        <fullName evidence="3">Lipoprotein</fullName>
    </recommendedName>
</protein>
<dbReference type="EMBL" id="CP039291">
    <property type="protein sequence ID" value="QCB94714.1"/>
    <property type="molecule type" value="Genomic_DNA"/>
</dbReference>
<dbReference type="PROSITE" id="PS51257">
    <property type="entry name" value="PROKAR_LIPOPROTEIN"/>
    <property type="match status" value="1"/>
</dbReference>
<dbReference type="Proteomes" id="UP000296469">
    <property type="component" value="Chromosome"/>
</dbReference>
<evidence type="ECO:0008006" key="3">
    <source>
        <dbReference type="Google" id="ProtNLM"/>
    </source>
</evidence>
<organism evidence="1 2">
    <name type="scientific">Cellulomonas shaoxiangyii</name>
    <dbReference type="NCBI Taxonomy" id="2566013"/>
    <lineage>
        <taxon>Bacteria</taxon>
        <taxon>Bacillati</taxon>
        <taxon>Actinomycetota</taxon>
        <taxon>Actinomycetes</taxon>
        <taxon>Micrococcales</taxon>
        <taxon>Cellulomonadaceae</taxon>
        <taxon>Cellulomonas</taxon>
    </lineage>
</organism>
<name>A0A4P7SP18_9CELL</name>
<dbReference type="KEGG" id="celz:E5225_15275"/>
<accession>A0A4P7SP18</accession>
<evidence type="ECO:0000313" key="1">
    <source>
        <dbReference type="EMBL" id="QCB94714.1"/>
    </source>
</evidence>
<sequence>MARSVRAIGLAGMVVVVLAACGGPDLSTVAVDACNMFASRTAEAPVGTERADLMDAMAPSVEEADEKALKDAYEVLAAAEQGDATQWREAVAAFSKTCISLGWELPEG</sequence>
<gene>
    <name evidence="1" type="ORF">E5225_15275</name>
</gene>
<proteinExistence type="predicted"/>